<reference evidence="6" key="1">
    <citation type="submission" date="2021-03" db="EMBL/GenBank/DDBJ databases">
        <title>Streptomyces poriferae sp. nov., a novel marine sponge-derived Actinobacteria species with anti-MRSA activity.</title>
        <authorList>
            <person name="Sandoval-Powers M."/>
            <person name="Kralova S."/>
            <person name="Nguyen G.-S."/>
            <person name="Fawwal D."/>
            <person name="Degnes K."/>
            <person name="Klinkenberg G."/>
            <person name="Sletta H."/>
            <person name="Wentzel A."/>
            <person name="Liles M.R."/>
        </authorList>
    </citation>
    <scope>NUCLEOTIDE SEQUENCE</scope>
    <source>
        <strain evidence="6">DSM 41794</strain>
    </source>
</reference>
<dbReference type="Gene3D" id="2.130.10.130">
    <property type="entry name" value="Integrin alpha, N-terminal"/>
    <property type="match status" value="1"/>
</dbReference>
<evidence type="ECO:0000256" key="4">
    <source>
        <dbReference type="SAM" id="SignalP"/>
    </source>
</evidence>
<dbReference type="PANTHER" id="PTHR44103:SF1">
    <property type="entry name" value="PROPROTEIN CONVERTASE P"/>
    <property type="match status" value="1"/>
</dbReference>
<feature type="domain" description="LamG-like jellyroll fold" evidence="5">
    <location>
        <begin position="1077"/>
        <end position="1214"/>
    </location>
</feature>
<feature type="signal peptide" evidence="4">
    <location>
        <begin position="1"/>
        <end position="32"/>
    </location>
</feature>
<dbReference type="RefSeq" id="WP_206964580.1">
    <property type="nucleotide sequence ID" value="NZ_BAAAJJ010000011.1"/>
</dbReference>
<evidence type="ECO:0000256" key="1">
    <source>
        <dbReference type="ARBA" id="ARBA00022729"/>
    </source>
</evidence>
<accession>A0A939FAU8</accession>
<dbReference type="SMART" id="SM00560">
    <property type="entry name" value="LamGL"/>
    <property type="match status" value="1"/>
</dbReference>
<keyword evidence="7" id="KW-1185">Reference proteome</keyword>
<gene>
    <name evidence="6" type="ORF">J0695_23710</name>
</gene>
<dbReference type="Proteomes" id="UP000664167">
    <property type="component" value="Unassembled WGS sequence"/>
</dbReference>
<dbReference type="Pfam" id="PF13385">
    <property type="entry name" value="Laminin_G_3"/>
    <property type="match status" value="1"/>
</dbReference>
<organism evidence="6 7">
    <name type="scientific">Streptomyces beijiangensis</name>
    <dbReference type="NCBI Taxonomy" id="163361"/>
    <lineage>
        <taxon>Bacteria</taxon>
        <taxon>Bacillati</taxon>
        <taxon>Actinomycetota</taxon>
        <taxon>Actinomycetes</taxon>
        <taxon>Kitasatosporales</taxon>
        <taxon>Streptomycetaceae</taxon>
        <taxon>Streptomyces</taxon>
    </lineage>
</organism>
<dbReference type="InterPro" id="IPR013320">
    <property type="entry name" value="ConA-like_dom_sf"/>
</dbReference>
<dbReference type="SUPFAM" id="SSF69318">
    <property type="entry name" value="Integrin alpha N-terminal domain"/>
    <property type="match status" value="2"/>
</dbReference>
<dbReference type="InterPro" id="IPR006558">
    <property type="entry name" value="LamG-like"/>
</dbReference>
<comment type="caution">
    <text evidence="6">The sequence shown here is derived from an EMBL/GenBank/DDBJ whole genome shotgun (WGS) entry which is preliminary data.</text>
</comment>
<dbReference type="InterPro" id="IPR028994">
    <property type="entry name" value="Integrin_alpha_N"/>
</dbReference>
<dbReference type="SUPFAM" id="SSF49899">
    <property type="entry name" value="Concanavalin A-like lectins/glucanases"/>
    <property type="match status" value="1"/>
</dbReference>
<dbReference type="PANTHER" id="PTHR44103">
    <property type="entry name" value="PROPROTEIN CONVERTASE P"/>
    <property type="match status" value="1"/>
</dbReference>
<dbReference type="EMBL" id="JAFLRJ010000230">
    <property type="protein sequence ID" value="MBO0514779.1"/>
    <property type="molecule type" value="Genomic_DNA"/>
</dbReference>
<keyword evidence="2" id="KW-1015">Disulfide bond</keyword>
<evidence type="ECO:0000256" key="3">
    <source>
        <dbReference type="SAM" id="MobiDB-lite"/>
    </source>
</evidence>
<dbReference type="InterPro" id="IPR013517">
    <property type="entry name" value="FG-GAP"/>
</dbReference>
<feature type="compositionally biased region" description="Low complexity" evidence="3">
    <location>
        <begin position="248"/>
        <end position="267"/>
    </location>
</feature>
<evidence type="ECO:0000259" key="5">
    <source>
        <dbReference type="SMART" id="SM00560"/>
    </source>
</evidence>
<dbReference type="Gene3D" id="2.60.120.200">
    <property type="match status" value="1"/>
</dbReference>
<protein>
    <submittedName>
        <fullName evidence="6">VCBS repeat-containing protein</fullName>
    </submittedName>
</protein>
<proteinExistence type="predicted"/>
<evidence type="ECO:0000256" key="2">
    <source>
        <dbReference type="ARBA" id="ARBA00023157"/>
    </source>
</evidence>
<evidence type="ECO:0000313" key="7">
    <source>
        <dbReference type="Proteomes" id="UP000664167"/>
    </source>
</evidence>
<dbReference type="Pfam" id="PF13517">
    <property type="entry name" value="FG-GAP_3"/>
    <property type="match status" value="2"/>
</dbReference>
<feature type="chain" id="PRO_5037921370" evidence="4">
    <location>
        <begin position="33"/>
        <end position="1474"/>
    </location>
</feature>
<feature type="region of interest" description="Disordered" evidence="3">
    <location>
        <begin position="248"/>
        <end position="283"/>
    </location>
</feature>
<keyword evidence="1 4" id="KW-0732">Signal</keyword>
<sequence>MRPTPRRRLLGAVLAAALSALTLQGISPPAHAATPDATASDPAQKTLLDEDRASQQAQATGEAVDVEAATTPTELEVANPDGTFTLTQSVAPVRKYTGGAWKKLDATLVRHGDGTLAPTLSTSGLTLSGGGDGPLAMMKDLGKSLSLSVPDTLGTLPDPVLDGPSATYPAVLPSVDLKITADEQGGFTEVLVVKTAQAAANPALATITFPTEAKHVSPATDGSGNFTAKDPAGRTVFAAPAPRMWDSATPAAASTTASTARSKSVAAGVEADGNSDGSSAEAPGIGAHVAPVVASYTDGSIQLTPDADLLTGSSTVFPLYIDPSYTAAGGKLTGWTWVSSSTPNTSNWGTTDPAGLHVGYQGWETPYHKSRTYARLSVDGRLYGATVLSSTFYATETYAPSCTATPVEVWQTGSISSATTWAHQPSWTTQLDSQTEAHGYSSSCPAKSIGWDVKSAMQGVASAGTASTITLGLRAGEADEDNKYGWKKFDHATMSMTTTYDHKPKTPTPLTTSPATTCTSSIKTVGNGDVTLYAKVADADGGTLKTTLNITKTTGGAQIAKPVVTAASGTNAVYVLKKSVLQAAAGTSVLGVSWNATVSDGTYSSATSATCKFNFDASRPGAPQITDSASFDCGTSDSTVTYQVGVPAAFTLTPNGSGTASYLYQLNGATPAATSETSIGVKPTRGTNVLTVTAVSPGGNIGDTANCVIIASPAATAADGDLTGDGLPDLTGVGAQANLPRGLWLAHGASAGQLNATASNLGVQGTGANSAGSPADWNGTQAITGHFNTGAGLNDVLDYDPATRRGSILYGSGDGSPLQPFSGDQANVNPTVFTDQDDHAATSLANGGGLYNLLNGNPDTGYPDLLMVNNGQLWDEPSNPVAGAFGGIDNALLLSATNPSGTGDWSGWNITTSLIGGQPALFARNNTGGQLYYYSPTDLQNLAYGSTVTPIQAAGSGFPSSAVPLIEAADLNADNTPDLWTTTSSGVTTALLFNGTTLTAQPAQALVTDSHTWPLADATDGTATTAADTTGTTALPLTGAGAGATWDSDDDLYSPTLALDGSSTGSMTSAAALSMSSAFTLSAWAKPAALGGVVASQDGTTNSGFFLYAQSNGQWAFCLATSDTTRANDCITGGTAVVGQWAHLTVTYDPATKAMTLYLDDRAVARGSHTAVSSTLFKGKFTLGNVLANGAHSSFYKGSLSTVQAWNSTALTTTQIAVLGNLSQAKSPYTYTDLADFNGDTNPDVVAEDSTGELWLYPGNGSGGWSTGPLHVGSGFTGYTFAGIADFNKDGYADVIAMDAAGGLWLYPGNAVHDLSRPRIKFISGWSGYAFAGVADFNKDGKPDLIGRHPDGTLKLFPGTGSGAGIGAGVQIGTGFGSYTLAGVADFDHDGNLDVIARDSAGALWNYPGNGSNDVSSGPQIGTGWNGYTIAGIADFNTDGNLDAIAREDDTGILWFYPRSATSWGARIQIGSSW</sequence>
<name>A0A939FAU8_9ACTN</name>
<evidence type="ECO:0000313" key="6">
    <source>
        <dbReference type="EMBL" id="MBO0514779.1"/>
    </source>
</evidence>